<evidence type="ECO:0000256" key="1">
    <source>
        <dbReference type="ARBA" id="ARBA00006484"/>
    </source>
</evidence>
<proteinExistence type="inferred from homology"/>
<gene>
    <name evidence="4" type="ORF">LTR25_000413</name>
</gene>
<dbReference type="Proteomes" id="UP001345827">
    <property type="component" value="Unassembled WGS sequence"/>
</dbReference>
<dbReference type="PRINTS" id="PR00081">
    <property type="entry name" value="GDHRDH"/>
</dbReference>
<dbReference type="EMBL" id="JAXLQG010000001">
    <property type="protein sequence ID" value="KAK5545406.1"/>
    <property type="molecule type" value="Genomic_DNA"/>
</dbReference>
<evidence type="ECO:0000256" key="2">
    <source>
        <dbReference type="ARBA" id="ARBA00022857"/>
    </source>
</evidence>
<evidence type="ECO:0000256" key="3">
    <source>
        <dbReference type="ARBA" id="ARBA00023002"/>
    </source>
</evidence>
<dbReference type="PROSITE" id="PS00061">
    <property type="entry name" value="ADH_SHORT"/>
    <property type="match status" value="1"/>
</dbReference>
<organism evidence="4 5">
    <name type="scientific">Vermiconidia calcicola</name>
    <dbReference type="NCBI Taxonomy" id="1690605"/>
    <lineage>
        <taxon>Eukaryota</taxon>
        <taxon>Fungi</taxon>
        <taxon>Dikarya</taxon>
        <taxon>Ascomycota</taxon>
        <taxon>Pezizomycotina</taxon>
        <taxon>Dothideomycetes</taxon>
        <taxon>Dothideomycetidae</taxon>
        <taxon>Mycosphaerellales</taxon>
        <taxon>Extremaceae</taxon>
        <taxon>Vermiconidia</taxon>
    </lineage>
</organism>
<dbReference type="FunFam" id="3.40.50.720:FF:000084">
    <property type="entry name" value="Short-chain dehydrogenase reductase"/>
    <property type="match status" value="1"/>
</dbReference>
<comment type="similarity">
    <text evidence="1">Belongs to the short-chain dehydrogenases/reductases (SDR) family.</text>
</comment>
<dbReference type="InterPro" id="IPR036291">
    <property type="entry name" value="NAD(P)-bd_dom_sf"/>
</dbReference>
<evidence type="ECO:0008006" key="6">
    <source>
        <dbReference type="Google" id="ProtNLM"/>
    </source>
</evidence>
<dbReference type="AlphaFoldDB" id="A0AAV9QJR0"/>
<name>A0AAV9QJR0_9PEZI</name>
<keyword evidence="3" id="KW-0560">Oxidoreductase</keyword>
<dbReference type="InterPro" id="IPR020904">
    <property type="entry name" value="Sc_DH/Rdtase_CS"/>
</dbReference>
<dbReference type="PANTHER" id="PTHR24321:SF8">
    <property type="entry name" value="ESTRADIOL 17-BETA-DEHYDROGENASE 8-RELATED"/>
    <property type="match status" value="1"/>
</dbReference>
<keyword evidence="2" id="KW-0521">NADP</keyword>
<evidence type="ECO:0000313" key="4">
    <source>
        <dbReference type="EMBL" id="KAK5545406.1"/>
    </source>
</evidence>
<dbReference type="PANTHER" id="PTHR24321">
    <property type="entry name" value="DEHYDROGENASES, SHORT CHAIN"/>
    <property type="match status" value="1"/>
</dbReference>
<accession>A0AAV9QJR0</accession>
<keyword evidence="5" id="KW-1185">Reference proteome</keyword>
<dbReference type="InterPro" id="IPR002347">
    <property type="entry name" value="SDR_fam"/>
</dbReference>
<dbReference type="PRINTS" id="PR00080">
    <property type="entry name" value="SDRFAMILY"/>
</dbReference>
<sequence length="272" mass="28510">MDERDPQDVPTIDVPLAPVFPVLRGKVAIVTGAAMGMGKATAMVFAAAGASVVLADINETLGRKAAEAIRQNGGKAHFVKTDVSNSESVKNLVAETVSQFGKLDVAVNNAALTPDKTPTGDFDEAYFDRVIAVNLKGPALCMKWELQQMTKQGHGGSIINIASINAFKPQYNMPAYTASKHAVVGLTKTAALEYGAQGIRVNTIAPGAVLTEMSAASLKSIGTSHEAFADVSYLKRWAAPHEVAQGSLWLASDAASYVTGITLPVCGGYSTR</sequence>
<dbReference type="GO" id="GO:0016491">
    <property type="term" value="F:oxidoreductase activity"/>
    <property type="evidence" value="ECO:0007669"/>
    <property type="project" value="UniProtKB-KW"/>
</dbReference>
<dbReference type="CDD" id="cd05233">
    <property type="entry name" value="SDR_c"/>
    <property type="match status" value="1"/>
</dbReference>
<comment type="caution">
    <text evidence="4">The sequence shown here is derived from an EMBL/GenBank/DDBJ whole genome shotgun (WGS) entry which is preliminary data.</text>
</comment>
<protein>
    <recommendedName>
        <fullName evidence="6">Glucose 1-dehydrogenase</fullName>
    </recommendedName>
</protein>
<dbReference type="Pfam" id="PF13561">
    <property type="entry name" value="adh_short_C2"/>
    <property type="match status" value="1"/>
</dbReference>
<dbReference type="Gene3D" id="3.40.50.720">
    <property type="entry name" value="NAD(P)-binding Rossmann-like Domain"/>
    <property type="match status" value="1"/>
</dbReference>
<reference evidence="4 5" key="1">
    <citation type="submission" date="2023-06" db="EMBL/GenBank/DDBJ databases">
        <title>Black Yeasts Isolated from many extreme environments.</title>
        <authorList>
            <person name="Coleine C."/>
            <person name="Stajich J.E."/>
            <person name="Selbmann L."/>
        </authorList>
    </citation>
    <scope>NUCLEOTIDE SEQUENCE [LARGE SCALE GENOMIC DNA]</scope>
    <source>
        <strain evidence="4 5">CCFEE 5887</strain>
    </source>
</reference>
<dbReference type="NCBIfam" id="NF005559">
    <property type="entry name" value="PRK07231.1"/>
    <property type="match status" value="1"/>
</dbReference>
<dbReference type="SUPFAM" id="SSF51735">
    <property type="entry name" value="NAD(P)-binding Rossmann-fold domains"/>
    <property type="match status" value="1"/>
</dbReference>
<evidence type="ECO:0000313" key="5">
    <source>
        <dbReference type="Proteomes" id="UP001345827"/>
    </source>
</evidence>